<evidence type="ECO:0000313" key="2">
    <source>
        <dbReference type="Proteomes" id="UP000285569"/>
    </source>
</evidence>
<sequence>MKEISELLIRKSWKQDNLMSYSMVKNNNSFELFFDTSNQVEMYLNGKRIAECFFRDMKELENFIEKCVS</sequence>
<keyword evidence="2" id="KW-1185">Reference proteome</keyword>
<organism evidence="1 2">
    <name type="scientific">Leptospira yasudae</name>
    <dbReference type="NCBI Taxonomy" id="2202201"/>
    <lineage>
        <taxon>Bacteria</taxon>
        <taxon>Pseudomonadati</taxon>
        <taxon>Spirochaetota</taxon>
        <taxon>Spirochaetia</taxon>
        <taxon>Leptospirales</taxon>
        <taxon>Leptospiraceae</taxon>
        <taxon>Leptospira</taxon>
    </lineage>
</organism>
<name>A0ABX9LXA4_9LEPT</name>
<dbReference type="EMBL" id="QHCR01000021">
    <property type="protein sequence ID" value="RHX77413.1"/>
    <property type="molecule type" value="Genomic_DNA"/>
</dbReference>
<gene>
    <name evidence="1" type="ORF">DLM77_21275</name>
</gene>
<accession>A0ABX9LXA4</accession>
<reference evidence="2" key="1">
    <citation type="submission" date="2018-05" db="EMBL/GenBank/DDBJ databases">
        <title>Leptospira yasudae sp. nov. and Leptospira stimsonii sp. nov., two pathogenic species of the genus Leptospira isolated from environmental sources.</title>
        <authorList>
            <person name="Casanovas-Massana A."/>
            <person name="Hamond C."/>
            <person name="Santos L.A."/>
            <person name="Hacker K.P."/>
            <person name="Balassiano I."/>
            <person name="Medeiros M.A."/>
            <person name="Reis M.G."/>
            <person name="Ko A.I."/>
            <person name="Wunder E.A."/>
        </authorList>
    </citation>
    <scope>NUCLEOTIDE SEQUENCE [LARGE SCALE GENOMIC DNA]</scope>
    <source>
        <strain evidence="2">B21</strain>
    </source>
</reference>
<proteinExistence type="predicted"/>
<protein>
    <submittedName>
        <fullName evidence="1">Uncharacterized protein</fullName>
    </submittedName>
</protein>
<reference evidence="1 2" key="2">
    <citation type="journal article" date="2020" name="Int. J. Syst. Evol. Microbiol.">
        <title>Leptospira yasudae sp. nov. and Leptospira stimsonii sp. nov., two new species of the pathogenic group isolated from environmental sources.</title>
        <authorList>
            <person name="Casanovas-Massana A."/>
            <person name="Hamond C."/>
            <person name="Santos L.A."/>
            <person name="de Oliveira D."/>
            <person name="Hacker K.P."/>
            <person name="Balassiano I."/>
            <person name="Costa F."/>
            <person name="Medeiros M.A."/>
            <person name="Reis M.G."/>
            <person name="Ko A.I."/>
            <person name="Wunder E.A."/>
        </authorList>
    </citation>
    <scope>NUCLEOTIDE SEQUENCE [LARGE SCALE GENOMIC DNA]</scope>
    <source>
        <strain evidence="1 2">B21</strain>
    </source>
</reference>
<evidence type="ECO:0000313" key="1">
    <source>
        <dbReference type="EMBL" id="RHX77413.1"/>
    </source>
</evidence>
<comment type="caution">
    <text evidence="1">The sequence shown here is derived from an EMBL/GenBank/DDBJ whole genome shotgun (WGS) entry which is preliminary data.</text>
</comment>
<dbReference type="Proteomes" id="UP000285569">
    <property type="component" value="Unassembled WGS sequence"/>
</dbReference>